<protein>
    <submittedName>
        <fullName evidence="1">Uncharacterized protein</fullName>
    </submittedName>
</protein>
<sequence length="330" mass="37487">MSYPTLDRVTSGKFKVFSLLELAEEIEPEREEKSNDHLLKALRNHRRSSCKCSISMTGCKRKGGCHQFRFGGNDESKKMQKYILKQQFEGFSVSNTKGLHKGYDRFQSLLSSTASSSSSPQNVAFVSKNTSSTNEVSTAYYAPNLSGQNTNIGDQLMEKSGLDKSIQKKNDYALMALAIAKTTRYIGHSVSTVRGKRETAVKDPRQDCNWIPQNTMEDPNTNREYPHRALKIKELLISDVQAHDLEQRPTLMNFKTLMVALLLLEVQKRFIDVGILTKKITRAALLFVLPIWPILILQQYSSSNNNDKRAGSQRVRTSLMDDLERLRTRK</sequence>
<keyword evidence="2" id="KW-1185">Reference proteome</keyword>
<accession>A0ABQ4WCC2</accession>
<reference evidence="1" key="1">
    <citation type="journal article" date="2022" name="Int. J. Mol. Sci.">
        <title>Draft Genome of Tanacetum Coccineum: Genomic Comparison of Closely Related Tanacetum-Family Plants.</title>
        <authorList>
            <person name="Yamashiro T."/>
            <person name="Shiraishi A."/>
            <person name="Nakayama K."/>
            <person name="Satake H."/>
        </authorList>
    </citation>
    <scope>NUCLEOTIDE SEQUENCE</scope>
</reference>
<evidence type="ECO:0000313" key="1">
    <source>
        <dbReference type="EMBL" id="GJS50468.1"/>
    </source>
</evidence>
<gene>
    <name evidence="1" type="ORF">Tco_0623830</name>
</gene>
<proteinExistence type="predicted"/>
<name>A0ABQ4WCC2_9ASTR</name>
<evidence type="ECO:0000313" key="2">
    <source>
        <dbReference type="Proteomes" id="UP001151760"/>
    </source>
</evidence>
<comment type="caution">
    <text evidence="1">The sequence shown here is derived from an EMBL/GenBank/DDBJ whole genome shotgun (WGS) entry which is preliminary data.</text>
</comment>
<reference evidence="1" key="2">
    <citation type="submission" date="2022-01" db="EMBL/GenBank/DDBJ databases">
        <authorList>
            <person name="Yamashiro T."/>
            <person name="Shiraishi A."/>
            <person name="Satake H."/>
            <person name="Nakayama K."/>
        </authorList>
    </citation>
    <scope>NUCLEOTIDE SEQUENCE</scope>
</reference>
<dbReference type="Proteomes" id="UP001151760">
    <property type="component" value="Unassembled WGS sequence"/>
</dbReference>
<organism evidence="1 2">
    <name type="scientific">Tanacetum coccineum</name>
    <dbReference type="NCBI Taxonomy" id="301880"/>
    <lineage>
        <taxon>Eukaryota</taxon>
        <taxon>Viridiplantae</taxon>
        <taxon>Streptophyta</taxon>
        <taxon>Embryophyta</taxon>
        <taxon>Tracheophyta</taxon>
        <taxon>Spermatophyta</taxon>
        <taxon>Magnoliopsida</taxon>
        <taxon>eudicotyledons</taxon>
        <taxon>Gunneridae</taxon>
        <taxon>Pentapetalae</taxon>
        <taxon>asterids</taxon>
        <taxon>campanulids</taxon>
        <taxon>Asterales</taxon>
        <taxon>Asteraceae</taxon>
        <taxon>Asteroideae</taxon>
        <taxon>Anthemideae</taxon>
        <taxon>Anthemidinae</taxon>
        <taxon>Tanacetum</taxon>
    </lineage>
</organism>
<dbReference type="EMBL" id="BQNB010008518">
    <property type="protein sequence ID" value="GJS50468.1"/>
    <property type="molecule type" value="Genomic_DNA"/>
</dbReference>